<dbReference type="PROSITE" id="PS50035">
    <property type="entry name" value="PLD"/>
    <property type="match status" value="1"/>
</dbReference>
<keyword evidence="1" id="KW-0175">Coiled coil</keyword>
<feature type="domain" description="PLD phosphodiesterase" evidence="2">
    <location>
        <begin position="108"/>
        <end position="134"/>
    </location>
</feature>
<dbReference type="Gene3D" id="3.30.870.10">
    <property type="entry name" value="Endonuclease Chain A"/>
    <property type="match status" value="1"/>
</dbReference>
<proteinExistence type="predicted"/>
<accession>A0A6M0SUH2</accession>
<dbReference type="InterPro" id="IPR001736">
    <property type="entry name" value="PLipase_D/transphosphatidylase"/>
</dbReference>
<evidence type="ECO:0000313" key="4">
    <source>
        <dbReference type="Proteomes" id="UP000472355"/>
    </source>
</evidence>
<dbReference type="GO" id="GO:0003824">
    <property type="term" value="F:catalytic activity"/>
    <property type="evidence" value="ECO:0007669"/>
    <property type="project" value="InterPro"/>
</dbReference>
<dbReference type="Pfam" id="PF13091">
    <property type="entry name" value="PLDc_2"/>
    <property type="match status" value="1"/>
</dbReference>
<protein>
    <recommendedName>
        <fullName evidence="2">PLD phosphodiesterase domain-containing protein</fullName>
    </recommendedName>
</protein>
<reference evidence="3 4" key="1">
    <citation type="submission" date="2019-02" db="EMBL/GenBank/DDBJ databases">
        <title>Genome sequencing of Clostridium botulinum clinical isolates.</title>
        <authorList>
            <person name="Brunt J."/>
            <person name="Van Vliet A.H.M."/>
            <person name="Stringer S.C."/>
            <person name="Grant K.A."/>
            <person name="Carter A.C."/>
            <person name="Peck M.W."/>
        </authorList>
    </citation>
    <scope>NUCLEOTIDE SEQUENCE [LARGE SCALE GENOMIC DNA]</scope>
    <source>
        <strain evidence="3 4">H113700579</strain>
    </source>
</reference>
<gene>
    <name evidence="3" type="ORF">EXM65_18335</name>
</gene>
<dbReference type="SMART" id="SM00155">
    <property type="entry name" value="PLDc"/>
    <property type="match status" value="1"/>
</dbReference>
<dbReference type="Proteomes" id="UP000472355">
    <property type="component" value="Unassembled WGS sequence"/>
</dbReference>
<dbReference type="InterPro" id="IPR025202">
    <property type="entry name" value="PLD-like_dom"/>
</dbReference>
<feature type="coiled-coil region" evidence="1">
    <location>
        <begin position="306"/>
        <end position="333"/>
    </location>
</feature>
<evidence type="ECO:0000313" key="3">
    <source>
        <dbReference type="EMBL" id="NFA44459.1"/>
    </source>
</evidence>
<dbReference type="EMBL" id="SGKU01000086">
    <property type="protein sequence ID" value="NFA44459.1"/>
    <property type="molecule type" value="Genomic_DNA"/>
</dbReference>
<sequence length="354" mass="41210">MINRISIHDDVELIFAKDECSYTEVINDFSNAQIIKIVTYNISSENSKLIKEISKLADKKEIDIITNIPNRYVSYYSEYARKRARKNIISYTKQLNPEKFESKVSSYFNFNNHSKIILTENIAYIGSANASNESCNNYECGVIIKDKKAIKEINDNIIPILKDDSLEYYGNNYSRITILLINLLTKLKSLHEDFHMSFYDISDHRGANLEYYDHYNADLSPIVLESIENCVYEYDEILEELNESDDVNISLLTPDNIDSIKELIFDLEPFARFDVDDQASKYLSEDPEAYDENLDNCANDAFQRANDERAEKAEEIEEIVVKFEKELDLLIKNIQDNFELFCQNRILNNQIDNT</sequence>
<dbReference type="AlphaFoldDB" id="A0A6M0SUH2"/>
<dbReference type="CDD" id="cd00138">
    <property type="entry name" value="PLDc_SF"/>
    <property type="match status" value="1"/>
</dbReference>
<dbReference type="GO" id="GO:0006793">
    <property type="term" value="P:phosphorus metabolic process"/>
    <property type="evidence" value="ECO:0007669"/>
    <property type="project" value="UniProtKB-ARBA"/>
</dbReference>
<dbReference type="SUPFAM" id="SSF56024">
    <property type="entry name" value="Phospholipase D/nuclease"/>
    <property type="match status" value="2"/>
</dbReference>
<evidence type="ECO:0000259" key="2">
    <source>
        <dbReference type="PROSITE" id="PS50035"/>
    </source>
</evidence>
<organism evidence="3 4">
    <name type="scientific">Clostridium botulinum</name>
    <dbReference type="NCBI Taxonomy" id="1491"/>
    <lineage>
        <taxon>Bacteria</taxon>
        <taxon>Bacillati</taxon>
        <taxon>Bacillota</taxon>
        <taxon>Clostridia</taxon>
        <taxon>Eubacteriales</taxon>
        <taxon>Clostridiaceae</taxon>
        <taxon>Clostridium</taxon>
    </lineage>
</organism>
<evidence type="ECO:0000256" key="1">
    <source>
        <dbReference type="SAM" id="Coils"/>
    </source>
</evidence>
<name>A0A6M0SUH2_CLOBO</name>
<comment type="caution">
    <text evidence="3">The sequence shown here is derived from an EMBL/GenBank/DDBJ whole genome shotgun (WGS) entry which is preliminary data.</text>
</comment>